<dbReference type="PROSITE" id="PS51736">
    <property type="entry name" value="RECOMBINASES_3"/>
    <property type="match status" value="1"/>
</dbReference>
<dbReference type="PANTHER" id="PTHR30461:SF25">
    <property type="entry name" value="RESOLVASE-RELATED"/>
    <property type="match status" value="1"/>
</dbReference>
<dbReference type="OrthoDB" id="9786476at2"/>
<dbReference type="PANTHER" id="PTHR30461">
    <property type="entry name" value="DNA-INVERTASE FROM LAMBDOID PROPHAGE"/>
    <property type="match status" value="1"/>
</dbReference>
<proteinExistence type="predicted"/>
<evidence type="ECO:0000313" key="7">
    <source>
        <dbReference type="EMBL" id="RJG08657.1"/>
    </source>
</evidence>
<accession>A0A418X865</accession>
<dbReference type="GO" id="GO:0015074">
    <property type="term" value="P:DNA integration"/>
    <property type="evidence" value="ECO:0007669"/>
    <property type="project" value="UniProtKB-KW"/>
</dbReference>
<evidence type="ECO:0000256" key="3">
    <source>
        <dbReference type="ARBA" id="ARBA00023172"/>
    </source>
</evidence>
<evidence type="ECO:0000256" key="1">
    <source>
        <dbReference type="ARBA" id="ARBA00022908"/>
    </source>
</evidence>
<organism evidence="7 8">
    <name type="scientific">Pseudomonas cavernicola</name>
    <dbReference type="NCBI Taxonomy" id="2320866"/>
    <lineage>
        <taxon>Bacteria</taxon>
        <taxon>Pseudomonadati</taxon>
        <taxon>Pseudomonadota</taxon>
        <taxon>Gammaproteobacteria</taxon>
        <taxon>Pseudomonadales</taxon>
        <taxon>Pseudomonadaceae</taxon>
        <taxon>Pseudomonas</taxon>
    </lineage>
</organism>
<dbReference type="Pfam" id="PF00239">
    <property type="entry name" value="Resolvase"/>
    <property type="match status" value="1"/>
</dbReference>
<evidence type="ECO:0000256" key="2">
    <source>
        <dbReference type="ARBA" id="ARBA00023125"/>
    </source>
</evidence>
<dbReference type="InterPro" id="IPR050639">
    <property type="entry name" value="SSR_resolvase"/>
</dbReference>
<evidence type="ECO:0000259" key="6">
    <source>
        <dbReference type="PROSITE" id="PS51736"/>
    </source>
</evidence>
<reference evidence="7 8" key="1">
    <citation type="submission" date="2018-09" db="EMBL/GenBank/DDBJ databases">
        <authorList>
            <person name="Zhu H."/>
        </authorList>
    </citation>
    <scope>NUCLEOTIDE SEQUENCE [LARGE SCALE GENOMIC DNA]</scope>
    <source>
        <strain evidence="7 8">K1S02-6</strain>
    </source>
</reference>
<dbReference type="FunFam" id="3.40.50.1390:FF:000010">
    <property type="entry name" value="Recombinase resolvase family"/>
    <property type="match status" value="1"/>
</dbReference>
<keyword evidence="1" id="KW-0229">DNA integration</keyword>
<comment type="caution">
    <text evidence="7">The sequence shown here is derived from an EMBL/GenBank/DDBJ whole genome shotgun (WGS) entry which is preliminary data.</text>
</comment>
<name>A0A418X865_9PSED</name>
<dbReference type="SUPFAM" id="SSF53041">
    <property type="entry name" value="Resolvase-like"/>
    <property type="match status" value="1"/>
</dbReference>
<dbReference type="Gene3D" id="3.40.50.1390">
    <property type="entry name" value="Resolvase, N-terminal catalytic domain"/>
    <property type="match status" value="1"/>
</dbReference>
<feature type="domain" description="Resolvase/invertase-type recombinase catalytic" evidence="6">
    <location>
        <begin position="7"/>
        <end position="162"/>
    </location>
</feature>
<dbReference type="RefSeq" id="WP_119956459.1">
    <property type="nucleotide sequence ID" value="NZ_QYUR01000008.1"/>
</dbReference>
<dbReference type="EMBL" id="QYUR01000008">
    <property type="protein sequence ID" value="RJG08657.1"/>
    <property type="molecule type" value="Genomic_DNA"/>
</dbReference>
<dbReference type="GO" id="GO:0000150">
    <property type="term" value="F:DNA strand exchange activity"/>
    <property type="evidence" value="ECO:0007669"/>
    <property type="project" value="InterPro"/>
</dbReference>
<keyword evidence="3" id="KW-0233">DNA recombination</keyword>
<dbReference type="PROSITE" id="PS00397">
    <property type="entry name" value="RECOMBINASES_1"/>
    <property type="match status" value="1"/>
</dbReference>
<dbReference type="Proteomes" id="UP000284021">
    <property type="component" value="Unassembled WGS sequence"/>
</dbReference>
<protein>
    <submittedName>
        <fullName evidence="7">Serine recombinase</fullName>
    </submittedName>
</protein>
<evidence type="ECO:0000256" key="4">
    <source>
        <dbReference type="PIRSR" id="PIRSR606118-50"/>
    </source>
</evidence>
<feature type="active site" description="O-(5'-phospho-DNA)-serine intermediate" evidence="4 5">
    <location>
        <position position="15"/>
    </location>
</feature>
<evidence type="ECO:0000256" key="5">
    <source>
        <dbReference type="PROSITE-ProRule" id="PRU10137"/>
    </source>
</evidence>
<gene>
    <name evidence="7" type="ORF">D3879_22450</name>
</gene>
<dbReference type="InterPro" id="IPR006118">
    <property type="entry name" value="Recombinase_CS"/>
</dbReference>
<dbReference type="SMART" id="SM00857">
    <property type="entry name" value="Resolvase"/>
    <property type="match status" value="1"/>
</dbReference>
<dbReference type="PROSITE" id="PS00398">
    <property type="entry name" value="RECOMBINASES_2"/>
    <property type="match status" value="1"/>
</dbReference>
<dbReference type="GO" id="GO:0003677">
    <property type="term" value="F:DNA binding"/>
    <property type="evidence" value="ECO:0007669"/>
    <property type="project" value="UniProtKB-KW"/>
</dbReference>
<keyword evidence="8" id="KW-1185">Reference proteome</keyword>
<evidence type="ECO:0000313" key="8">
    <source>
        <dbReference type="Proteomes" id="UP000284021"/>
    </source>
</evidence>
<sequence>MNPKPRFVRAYLRASTVEQDADRARQMLVDFAQEHGQHVAAFYLENESGTKLNRPELFRLLKDAQPGDILLCEQVDRLSRLVEADWLKLRSIIAAKELHIVALDLPTSHQFMTGAQGDSFTGRMLSAINSMLLDMLAAVARKDYEDRRRRTLQGIAKAKDAGKYKGRLIDAALHARIKACLNSGMPIRKAATVCDCAKSTVQRVKASLERDELKAAG</sequence>
<dbReference type="CDD" id="cd03767">
    <property type="entry name" value="SR_Res_par"/>
    <property type="match status" value="1"/>
</dbReference>
<dbReference type="AlphaFoldDB" id="A0A418X865"/>
<dbReference type="InterPro" id="IPR006119">
    <property type="entry name" value="Resolv_N"/>
</dbReference>
<dbReference type="InterPro" id="IPR036162">
    <property type="entry name" value="Resolvase-like_N_sf"/>
</dbReference>
<keyword evidence="2" id="KW-0238">DNA-binding</keyword>